<protein>
    <submittedName>
        <fullName evidence="1">Uncharacterized protein</fullName>
    </submittedName>
</protein>
<gene>
    <name evidence="1" type="ORF">SDC9_91639</name>
</gene>
<accession>A0A644ZVJ9</accession>
<organism evidence="1">
    <name type="scientific">bioreactor metagenome</name>
    <dbReference type="NCBI Taxonomy" id="1076179"/>
    <lineage>
        <taxon>unclassified sequences</taxon>
        <taxon>metagenomes</taxon>
        <taxon>ecological metagenomes</taxon>
    </lineage>
</organism>
<dbReference type="AlphaFoldDB" id="A0A644ZVJ9"/>
<proteinExistence type="predicted"/>
<reference evidence="1" key="1">
    <citation type="submission" date="2019-08" db="EMBL/GenBank/DDBJ databases">
        <authorList>
            <person name="Kucharzyk K."/>
            <person name="Murdoch R.W."/>
            <person name="Higgins S."/>
            <person name="Loffler F."/>
        </authorList>
    </citation>
    <scope>NUCLEOTIDE SEQUENCE</scope>
</reference>
<name>A0A644ZVJ9_9ZZZZ</name>
<evidence type="ECO:0000313" key="1">
    <source>
        <dbReference type="EMBL" id="MPM44955.1"/>
    </source>
</evidence>
<dbReference type="EMBL" id="VSSQ01010683">
    <property type="protein sequence ID" value="MPM44955.1"/>
    <property type="molecule type" value="Genomic_DNA"/>
</dbReference>
<comment type="caution">
    <text evidence="1">The sequence shown here is derived from an EMBL/GenBank/DDBJ whole genome shotgun (WGS) entry which is preliminary data.</text>
</comment>
<sequence length="136" mass="15442">MGTVEDHDFAGAGRDAVLAPQKVMRRFQRGRHLERLRTAALRIHMEQHVIDHAVLAAGVQRLEHNQQRLPIFRIEFVLQFQQFAAVFGDSGFDFVLGLPAAMLVRRNFPELDPSARLDPELIVKIHFPSSPLNITP</sequence>